<keyword evidence="2" id="KW-1185">Reference proteome</keyword>
<dbReference type="AlphaFoldDB" id="A0A9D3ZT96"/>
<proteinExistence type="predicted"/>
<protein>
    <submittedName>
        <fullName evidence="1">Uncharacterized protein</fullName>
    </submittedName>
</protein>
<gene>
    <name evidence="1" type="ORF">J1N35_029660</name>
</gene>
<dbReference type="Proteomes" id="UP000828251">
    <property type="component" value="Unassembled WGS sequence"/>
</dbReference>
<evidence type="ECO:0000313" key="2">
    <source>
        <dbReference type="Proteomes" id="UP000828251"/>
    </source>
</evidence>
<dbReference type="OrthoDB" id="1002282at2759"/>
<sequence length="133" mass="16281">MNLERIEKGVRPFRFLASWISILNSKMWFLRLGALTMVLCKIFKNFSKSVQVWNKPVFGNIFERKKNKLRELEWVQKALKKRFRKLSLRETKIHLELEHILNQEELYCFQKSRSKWLLNEDRNTVFFHNHTIK</sequence>
<name>A0A9D3ZT96_9ROSI</name>
<evidence type="ECO:0000313" key="1">
    <source>
        <dbReference type="EMBL" id="KAH1064673.1"/>
    </source>
</evidence>
<accession>A0A9D3ZT96</accession>
<comment type="caution">
    <text evidence="1">The sequence shown here is derived from an EMBL/GenBank/DDBJ whole genome shotgun (WGS) entry which is preliminary data.</text>
</comment>
<reference evidence="1 2" key="1">
    <citation type="journal article" date="2021" name="Plant Biotechnol. J.">
        <title>Multi-omics assisted identification of the key and species-specific regulatory components of drought-tolerant mechanisms in Gossypium stocksii.</title>
        <authorList>
            <person name="Yu D."/>
            <person name="Ke L."/>
            <person name="Zhang D."/>
            <person name="Wu Y."/>
            <person name="Sun Y."/>
            <person name="Mei J."/>
            <person name="Sun J."/>
            <person name="Sun Y."/>
        </authorList>
    </citation>
    <scope>NUCLEOTIDE SEQUENCE [LARGE SCALE GENOMIC DNA]</scope>
    <source>
        <strain evidence="2">cv. E1</strain>
        <tissue evidence="1">Leaf</tissue>
    </source>
</reference>
<dbReference type="EMBL" id="JAIQCV010000009">
    <property type="protein sequence ID" value="KAH1064673.1"/>
    <property type="molecule type" value="Genomic_DNA"/>
</dbReference>
<organism evidence="1 2">
    <name type="scientific">Gossypium stocksii</name>
    <dbReference type="NCBI Taxonomy" id="47602"/>
    <lineage>
        <taxon>Eukaryota</taxon>
        <taxon>Viridiplantae</taxon>
        <taxon>Streptophyta</taxon>
        <taxon>Embryophyta</taxon>
        <taxon>Tracheophyta</taxon>
        <taxon>Spermatophyta</taxon>
        <taxon>Magnoliopsida</taxon>
        <taxon>eudicotyledons</taxon>
        <taxon>Gunneridae</taxon>
        <taxon>Pentapetalae</taxon>
        <taxon>rosids</taxon>
        <taxon>malvids</taxon>
        <taxon>Malvales</taxon>
        <taxon>Malvaceae</taxon>
        <taxon>Malvoideae</taxon>
        <taxon>Gossypium</taxon>
    </lineage>
</organism>